<name>A0A1E2ZZI4_9FIRM</name>
<dbReference type="RefSeq" id="WP_069155107.1">
    <property type="nucleotide sequence ID" value="NZ_MCGH01000005.1"/>
</dbReference>
<accession>A0A1E2ZZI4</accession>
<reference evidence="1 2" key="1">
    <citation type="submission" date="2016-07" db="EMBL/GenBank/DDBJ databases">
        <title>Characterization of isolates of Eisenbergiella tayi derived from blood cultures, using whole genome sequencing.</title>
        <authorList>
            <person name="Burdz T."/>
            <person name="Wiebe D."/>
            <person name="Huynh C."/>
            <person name="Bernard K."/>
        </authorList>
    </citation>
    <scope>NUCLEOTIDE SEQUENCE [LARGE SCALE GENOMIC DNA]</scope>
    <source>
        <strain evidence="1 2">NML 110608</strain>
    </source>
</reference>
<dbReference type="Proteomes" id="UP000094067">
    <property type="component" value="Unassembled WGS sequence"/>
</dbReference>
<evidence type="ECO:0000313" key="2">
    <source>
        <dbReference type="Proteomes" id="UP000094067"/>
    </source>
</evidence>
<gene>
    <name evidence="1" type="ORF">BEI61_05801</name>
</gene>
<evidence type="ECO:0000313" key="1">
    <source>
        <dbReference type="EMBL" id="ODM01809.1"/>
    </source>
</evidence>
<dbReference type="AlphaFoldDB" id="A0A1E2ZZI4"/>
<dbReference type="EMBL" id="MCGH01000005">
    <property type="protein sequence ID" value="ODM01809.1"/>
    <property type="molecule type" value="Genomic_DNA"/>
</dbReference>
<protein>
    <submittedName>
        <fullName evidence="1">Uncharacterized protein</fullName>
    </submittedName>
</protein>
<sequence>MSNETIMDNNRNYWNENADLWFGTTALPEYGVKFVTEDDLHLFGNVSGKKLLDHAKALLSENGYAAKLICSPMEADIDIPKDYFDFVYSIYGIGWTTDIQVCAFLMDAKKPERKTVSFSDPAFSICSCPSRLRIPFIGNACNRSVLSVL</sequence>
<proteinExistence type="predicted"/>
<comment type="caution">
    <text evidence="1">The sequence shown here is derived from an EMBL/GenBank/DDBJ whole genome shotgun (WGS) entry which is preliminary data.</text>
</comment>
<dbReference type="PATRIC" id="fig|1432052.4.peg.6430"/>
<dbReference type="SUPFAM" id="SSF53335">
    <property type="entry name" value="S-adenosyl-L-methionine-dependent methyltransferases"/>
    <property type="match status" value="1"/>
</dbReference>
<organism evidence="1 2">
    <name type="scientific">Eisenbergiella tayi</name>
    <dbReference type="NCBI Taxonomy" id="1432052"/>
    <lineage>
        <taxon>Bacteria</taxon>
        <taxon>Bacillati</taxon>
        <taxon>Bacillota</taxon>
        <taxon>Clostridia</taxon>
        <taxon>Lachnospirales</taxon>
        <taxon>Lachnospiraceae</taxon>
        <taxon>Eisenbergiella</taxon>
    </lineage>
</organism>
<dbReference type="InterPro" id="IPR029063">
    <property type="entry name" value="SAM-dependent_MTases_sf"/>
</dbReference>